<reference evidence="4" key="1">
    <citation type="submission" date="2016-10" db="EMBL/GenBank/DDBJ databases">
        <authorList>
            <person name="Varghese N."/>
            <person name="Submissions S."/>
        </authorList>
    </citation>
    <scope>NUCLEOTIDE SEQUENCE [LARGE SCALE GENOMIC DNA]</scope>
    <source>
        <strain evidence="4">DSM 3669</strain>
    </source>
</reference>
<accession>A0A1I6DUD4</accession>
<feature type="compositionally biased region" description="Gly residues" evidence="1">
    <location>
        <begin position="183"/>
        <end position="201"/>
    </location>
</feature>
<protein>
    <recommendedName>
        <fullName evidence="5">Lipoprotein</fullName>
    </recommendedName>
</protein>
<evidence type="ECO:0008006" key="5">
    <source>
        <dbReference type="Google" id="ProtNLM"/>
    </source>
</evidence>
<feature type="region of interest" description="Disordered" evidence="1">
    <location>
        <begin position="169"/>
        <end position="201"/>
    </location>
</feature>
<keyword evidence="2" id="KW-0732">Signal</keyword>
<name>A0A1I6DUD4_9FIRM</name>
<evidence type="ECO:0000313" key="4">
    <source>
        <dbReference type="Proteomes" id="UP000199584"/>
    </source>
</evidence>
<keyword evidence="4" id="KW-1185">Reference proteome</keyword>
<proteinExistence type="predicted"/>
<dbReference type="PROSITE" id="PS51257">
    <property type="entry name" value="PROKAR_LIPOPROTEIN"/>
    <property type="match status" value="1"/>
</dbReference>
<feature type="chain" id="PRO_5038967298" description="Lipoprotein" evidence="2">
    <location>
        <begin position="22"/>
        <end position="201"/>
    </location>
</feature>
<dbReference type="RefSeq" id="WP_092484194.1">
    <property type="nucleotide sequence ID" value="NZ_FOYM01000018.1"/>
</dbReference>
<feature type="signal peptide" evidence="2">
    <location>
        <begin position="1"/>
        <end position="21"/>
    </location>
</feature>
<evidence type="ECO:0000313" key="3">
    <source>
        <dbReference type="EMBL" id="SFR09120.1"/>
    </source>
</evidence>
<sequence length="201" mass="21130">MKLNKLLLVLILAFISATAIGCGSNTEALKEPSKEDNAATVSEGEKVVFPEEKPALIGQVKDVIGNEVTVYKLQDSLNEGTPSEGRQEPTGQEINPNVQGPGPGNRAGFKVTGETETFIIPVGTPIVTVQRGTNETTPMGLTEIKKDQMLRVWKKNDAVSFVQVMGGNGPRTGNPEGANGQRPGNGQGFGGMGGMGGNRQP</sequence>
<dbReference type="OrthoDB" id="1787414at2"/>
<feature type="compositionally biased region" description="Polar residues" evidence="1">
    <location>
        <begin position="89"/>
        <end position="98"/>
    </location>
</feature>
<evidence type="ECO:0000256" key="2">
    <source>
        <dbReference type="SAM" id="SignalP"/>
    </source>
</evidence>
<dbReference type="AlphaFoldDB" id="A0A1I6DUD4"/>
<dbReference type="Proteomes" id="UP000199584">
    <property type="component" value="Unassembled WGS sequence"/>
</dbReference>
<feature type="region of interest" description="Disordered" evidence="1">
    <location>
        <begin position="77"/>
        <end position="105"/>
    </location>
</feature>
<organism evidence="3 4">
    <name type="scientific">Desulfoscipio geothermicus DSM 3669</name>
    <dbReference type="NCBI Taxonomy" id="1121426"/>
    <lineage>
        <taxon>Bacteria</taxon>
        <taxon>Bacillati</taxon>
        <taxon>Bacillota</taxon>
        <taxon>Clostridia</taxon>
        <taxon>Eubacteriales</taxon>
        <taxon>Desulfallaceae</taxon>
        <taxon>Desulfoscipio</taxon>
    </lineage>
</organism>
<dbReference type="EMBL" id="FOYM01000018">
    <property type="protein sequence ID" value="SFR09120.1"/>
    <property type="molecule type" value="Genomic_DNA"/>
</dbReference>
<evidence type="ECO:0000256" key="1">
    <source>
        <dbReference type="SAM" id="MobiDB-lite"/>
    </source>
</evidence>
<gene>
    <name evidence="3" type="ORF">SAMN05660706_11812</name>
</gene>
<dbReference type="STRING" id="39060.SAMN05660706_11812"/>